<dbReference type="AlphaFoldDB" id="A0A4Y3KXG1"/>
<proteinExistence type="predicted"/>
<evidence type="ECO:0000313" key="1">
    <source>
        <dbReference type="EMBL" id="GEA87935.1"/>
    </source>
</evidence>
<evidence type="ECO:0000313" key="2">
    <source>
        <dbReference type="Proteomes" id="UP000317046"/>
    </source>
</evidence>
<gene>
    <name evidence="1" type="ORF">CCE01nite_18840</name>
</gene>
<sequence>MVSPPLPEESPRAVARLSALCERLLTDLGPEVFERDDDGVGFVLTPPEGACPVYLLAWGDALILGFGAGGCRWELERSDADLDLVEEVVGAAVQGRVREVFGPSRSEVTLWFADGTEHRTAQADALSGCLPVPRWRSRPDRLREYAPY</sequence>
<reference evidence="1" key="1">
    <citation type="submission" date="2019-06" db="EMBL/GenBank/DDBJ databases">
        <title>Whole genome shotgun sequence of Cellulomonas cellasea NBRC 3753.</title>
        <authorList>
            <person name="Hosoyama A."/>
            <person name="Uohara A."/>
            <person name="Ohji S."/>
            <person name="Ichikawa N."/>
        </authorList>
    </citation>
    <scope>NUCLEOTIDE SEQUENCE [LARGE SCALE GENOMIC DNA]</scope>
    <source>
        <strain evidence="1">NBRC 3753</strain>
    </source>
</reference>
<accession>A0A4Y3KXG1</accession>
<organism evidence="1 2">
    <name type="scientific">Cellulomonas cellasea</name>
    <dbReference type="NCBI Taxonomy" id="43670"/>
    <lineage>
        <taxon>Bacteria</taxon>
        <taxon>Bacillati</taxon>
        <taxon>Actinomycetota</taxon>
        <taxon>Actinomycetes</taxon>
        <taxon>Micrococcales</taxon>
        <taxon>Cellulomonadaceae</taxon>
        <taxon>Cellulomonas</taxon>
    </lineage>
</organism>
<dbReference type="RefSeq" id="WP_141372240.1">
    <property type="nucleotide sequence ID" value="NZ_BJLR01000017.1"/>
</dbReference>
<dbReference type="EMBL" id="BJLR01000017">
    <property type="protein sequence ID" value="GEA87935.1"/>
    <property type="molecule type" value="Genomic_DNA"/>
</dbReference>
<keyword evidence="2" id="KW-1185">Reference proteome</keyword>
<protein>
    <submittedName>
        <fullName evidence="1">Uncharacterized protein</fullName>
    </submittedName>
</protein>
<dbReference type="Proteomes" id="UP000317046">
    <property type="component" value="Unassembled WGS sequence"/>
</dbReference>
<comment type="caution">
    <text evidence="1">The sequence shown here is derived from an EMBL/GenBank/DDBJ whole genome shotgun (WGS) entry which is preliminary data.</text>
</comment>
<name>A0A4Y3KXG1_9CELL</name>